<keyword evidence="2 5" id="KW-0547">Nucleotide-binding</keyword>
<dbReference type="EMBL" id="CAJNDS010002736">
    <property type="protein sequence ID" value="CAE7578727.1"/>
    <property type="molecule type" value="Genomic_DNA"/>
</dbReference>
<comment type="similarity">
    <text evidence="5">Belongs to the ATP:guanido phosphotransferase family.</text>
</comment>
<dbReference type="GO" id="GO:0016301">
    <property type="term" value="F:kinase activity"/>
    <property type="evidence" value="ECO:0007669"/>
    <property type="project" value="UniProtKB-KW"/>
</dbReference>
<proteinExistence type="inferred from homology"/>
<evidence type="ECO:0000256" key="4">
    <source>
        <dbReference type="ARBA" id="ARBA00022840"/>
    </source>
</evidence>
<evidence type="ECO:0000313" key="9">
    <source>
        <dbReference type="EMBL" id="CAE7578727.1"/>
    </source>
</evidence>
<sequence>VFASADRDLALWTNRQEHLTVLSVAPGDGLNTAYRMLVRALDGLAEILRRRRPGQDQAFAVSERLGYLTSDLGRLGAALHASVLLKLPRLAAMEASHPSSAAGSWRSWAGLRRVKVEPVSTLASGQKVEGYFRISNMDTFLATDEEILSALEEVALRLAIAEQQITTLTADSDQLFPILTSVLSAAEARGESRTSLLSVFSGIVTTEGSEDLSQEVLSAMMREATATPRQELETLAEGNEEEELGSLKDRVRLAMYSKLEDGSLQEALQDAADTSGAQYFSDLPPPPPPADGFDDGDLEADALVTALRTMPRPTPQVEKEPEIEPMTAAEEAAQQAPRQPSPQDLAALRKRTADLLAQAADTGGLEQILTEVKKEMFDEVRSKVAGLLTQAADNGDLEKILQDVKVSDGATPEQWQLRQKAAQLLTQAAGNGLLESVLGHEDSKKTSKGDAETREEVRARAAKLLAEAAANGGLEKALASLEKEPQKHGEASVRERAAKLLAEAADNGELEKVLGSVKGTPRMEDQLADIRAAAKASLLEAAESGALETIVADLQREKASYLGDVRARAAEMLIEAAETGRLQQVLGEVHQRQSSAREATLLDVRQRAAMLLSEASANGKLEQILGEIHVKDTKGTKADSEALLAAARDKVKSQLQQAAQDGRLETALRALGEEARGETKPSQAVATYDYDSDFEEFLRKPAPAEPKVEEAPHAEGEAALKQRIKTSFLTALDDGSLEEALKSVAGDPGEEAVRQRLEKRLLESLKDGSLEEAVKLALPAPTSLQVPTQTQTVEEFSARMFLEAFAEKGRRLDTLLARIAEAEAQIKQREQRCQQLQAHVAQNKMELAHLDLDFEWCSKLLDSAEIRRGELQAAQRKLLGTLHGKMYELADVTSRLTPRSPQPPSPCPSLPRHA</sequence>
<reference evidence="9" key="1">
    <citation type="submission" date="2021-02" db="EMBL/GenBank/DDBJ databases">
        <authorList>
            <person name="Dougan E. K."/>
            <person name="Rhodes N."/>
            <person name="Thang M."/>
            <person name="Chan C."/>
        </authorList>
    </citation>
    <scope>NUCLEOTIDE SEQUENCE</scope>
</reference>
<evidence type="ECO:0000256" key="2">
    <source>
        <dbReference type="ARBA" id="ARBA00022741"/>
    </source>
</evidence>
<evidence type="ECO:0000256" key="3">
    <source>
        <dbReference type="ARBA" id="ARBA00022777"/>
    </source>
</evidence>
<keyword evidence="6" id="KW-0175">Coiled coil</keyword>
<feature type="binding site" evidence="5">
    <location>
        <begin position="114"/>
        <end position="119"/>
    </location>
    <ligand>
        <name>ATP</name>
        <dbReference type="ChEBI" id="CHEBI:30616"/>
    </ligand>
</feature>
<feature type="coiled-coil region" evidence="6">
    <location>
        <begin position="805"/>
        <end position="839"/>
    </location>
</feature>
<feature type="region of interest" description="Disordered" evidence="7">
    <location>
        <begin position="894"/>
        <end position="914"/>
    </location>
</feature>
<keyword evidence="4 5" id="KW-0067">ATP-binding</keyword>
<evidence type="ECO:0000256" key="7">
    <source>
        <dbReference type="SAM" id="MobiDB-lite"/>
    </source>
</evidence>
<organism evidence="9 10">
    <name type="scientific">Symbiodinium natans</name>
    <dbReference type="NCBI Taxonomy" id="878477"/>
    <lineage>
        <taxon>Eukaryota</taxon>
        <taxon>Sar</taxon>
        <taxon>Alveolata</taxon>
        <taxon>Dinophyceae</taxon>
        <taxon>Suessiales</taxon>
        <taxon>Symbiodiniaceae</taxon>
        <taxon>Symbiodinium</taxon>
    </lineage>
</organism>
<dbReference type="AlphaFoldDB" id="A0A812URG9"/>
<keyword evidence="1 5" id="KW-0808">Transferase</keyword>
<dbReference type="OrthoDB" id="430219at2759"/>
<keyword evidence="10" id="KW-1185">Reference proteome</keyword>
<comment type="caution">
    <text evidence="9">The sequence shown here is derived from an EMBL/GenBank/DDBJ whole genome shotgun (WGS) entry which is preliminary data.</text>
</comment>
<dbReference type="InterPro" id="IPR014746">
    <property type="entry name" value="Gln_synth/guanido_kin_cat_dom"/>
</dbReference>
<dbReference type="Pfam" id="PF00217">
    <property type="entry name" value="ATP-gua_Ptrans"/>
    <property type="match status" value="1"/>
</dbReference>
<feature type="domain" description="Phosphagen kinase C-terminal" evidence="8">
    <location>
        <begin position="1"/>
        <end position="165"/>
    </location>
</feature>
<evidence type="ECO:0000259" key="8">
    <source>
        <dbReference type="PROSITE" id="PS51510"/>
    </source>
</evidence>
<feature type="binding site" evidence="5">
    <location>
        <begin position="80"/>
        <end position="84"/>
    </location>
    <ligand>
        <name>ATP</name>
        <dbReference type="ChEBI" id="CHEBI:30616"/>
    </ligand>
</feature>
<feature type="non-terminal residue" evidence="9">
    <location>
        <position position="1"/>
    </location>
</feature>
<comment type="caution">
    <text evidence="5">Lacks conserved residue(s) required for the propagation of feature annotation.</text>
</comment>
<keyword evidence="3 5" id="KW-0418">Kinase</keyword>
<dbReference type="InterPro" id="IPR022414">
    <property type="entry name" value="ATP-guanido_PTrfase_cat"/>
</dbReference>
<accession>A0A812URG9</accession>
<evidence type="ECO:0000256" key="6">
    <source>
        <dbReference type="SAM" id="Coils"/>
    </source>
</evidence>
<evidence type="ECO:0000256" key="5">
    <source>
        <dbReference type="PROSITE-ProRule" id="PRU00843"/>
    </source>
</evidence>
<dbReference type="SUPFAM" id="SSF48371">
    <property type="entry name" value="ARM repeat"/>
    <property type="match status" value="1"/>
</dbReference>
<dbReference type="PROSITE" id="PS51510">
    <property type="entry name" value="PHOSPHAGEN_KINASE_C"/>
    <property type="match status" value="1"/>
</dbReference>
<name>A0A812URG9_9DINO</name>
<protein>
    <submittedName>
        <fullName evidence="9">ARGK protein</fullName>
    </submittedName>
</protein>
<evidence type="ECO:0000313" key="10">
    <source>
        <dbReference type="Proteomes" id="UP000604046"/>
    </source>
</evidence>
<dbReference type="GO" id="GO:0005524">
    <property type="term" value="F:ATP binding"/>
    <property type="evidence" value="ECO:0007669"/>
    <property type="project" value="UniProtKB-UniRule"/>
</dbReference>
<dbReference type="InterPro" id="IPR016024">
    <property type="entry name" value="ARM-type_fold"/>
</dbReference>
<feature type="compositionally biased region" description="Pro residues" evidence="7">
    <location>
        <begin position="900"/>
        <end position="914"/>
    </location>
</feature>
<dbReference type="Gene3D" id="3.30.590.10">
    <property type="entry name" value="Glutamine synthetase/guanido kinase, catalytic domain"/>
    <property type="match status" value="1"/>
</dbReference>
<dbReference type="Proteomes" id="UP000604046">
    <property type="component" value="Unassembled WGS sequence"/>
</dbReference>
<dbReference type="SUPFAM" id="SSF55931">
    <property type="entry name" value="Glutamine synthetase/guanido kinase"/>
    <property type="match status" value="1"/>
</dbReference>
<gene>
    <name evidence="9" type="primary">ARGK</name>
    <name evidence="9" type="ORF">SNAT2548_LOCUS33019</name>
</gene>
<evidence type="ECO:0000256" key="1">
    <source>
        <dbReference type="ARBA" id="ARBA00022679"/>
    </source>
</evidence>